<gene>
    <name evidence="2" type="ORF">HMPREF0083_01049</name>
</gene>
<comment type="caution">
    <text evidence="2">The sequence shown here is derived from an EMBL/GenBank/DDBJ whole genome shotgun (WGS) entry which is preliminary data.</text>
</comment>
<dbReference type="InterPro" id="IPR003593">
    <property type="entry name" value="AAA+_ATPase"/>
</dbReference>
<dbReference type="eggNOG" id="COG1484">
    <property type="taxonomic scope" value="Bacteria"/>
</dbReference>
<dbReference type="Pfam" id="PF01695">
    <property type="entry name" value="IstB_IS21"/>
    <property type="match status" value="1"/>
</dbReference>
<dbReference type="GO" id="GO:0006260">
    <property type="term" value="P:DNA replication"/>
    <property type="evidence" value="ECO:0007669"/>
    <property type="project" value="TreeGrafter"/>
</dbReference>
<dbReference type="STRING" id="649747.HMPREF0083_01049"/>
<dbReference type="PANTHER" id="PTHR30050:SF4">
    <property type="entry name" value="ATP-BINDING PROTEIN RV3427C IN INSERTION SEQUENCE-RELATED"/>
    <property type="match status" value="1"/>
</dbReference>
<sequence>MTFPDGEALEAFKRQREEEDRAMVQRILQENKEARKAKYQRVFNENSLISPALRTATFENYEPGTFELREAKRITMDYAERFALDDPHNLLMMGDYGVGKSHLAVSITKRLAEKGFTSIFVSTPELLTKIRSTYNRDSNHSELELLELIKTVDCLVLDDIGAEYGTDWAVTKMFEVVDSRLGRHTIYTTNLGPEELAERLGPRNMSRMKQDTEILLMQGDDYRDTVLCRRERR</sequence>
<dbReference type="InterPro" id="IPR027417">
    <property type="entry name" value="P-loop_NTPase"/>
</dbReference>
<reference evidence="2 3" key="1">
    <citation type="submission" date="2013-08" db="EMBL/GenBank/DDBJ databases">
        <authorList>
            <person name="Weinstock G."/>
            <person name="Sodergren E."/>
            <person name="Wylie T."/>
            <person name="Fulton L."/>
            <person name="Fulton R."/>
            <person name="Fronick C."/>
            <person name="O'Laughlin M."/>
            <person name="Godfrey J."/>
            <person name="Miner T."/>
            <person name="Herter B."/>
            <person name="Appelbaum E."/>
            <person name="Cordes M."/>
            <person name="Lek S."/>
            <person name="Wollam A."/>
            <person name="Pepin K.H."/>
            <person name="Palsikar V.B."/>
            <person name="Mitreva M."/>
            <person name="Wilson R.K."/>
        </authorList>
    </citation>
    <scope>NUCLEOTIDE SEQUENCE [LARGE SCALE GENOMIC DNA]</scope>
    <source>
        <strain evidence="2 3">ATCC 12856</strain>
    </source>
</reference>
<dbReference type="CDD" id="cd00009">
    <property type="entry name" value="AAA"/>
    <property type="match status" value="1"/>
</dbReference>
<dbReference type="EMBL" id="AWSJ01000065">
    <property type="protein sequence ID" value="ERI10861.1"/>
    <property type="molecule type" value="Genomic_DNA"/>
</dbReference>
<evidence type="ECO:0000259" key="1">
    <source>
        <dbReference type="SMART" id="SM00382"/>
    </source>
</evidence>
<dbReference type="SMART" id="SM00382">
    <property type="entry name" value="AAA"/>
    <property type="match status" value="1"/>
</dbReference>
<feature type="domain" description="AAA+ ATPase" evidence="1">
    <location>
        <begin position="86"/>
        <end position="206"/>
    </location>
</feature>
<evidence type="ECO:0000313" key="2">
    <source>
        <dbReference type="EMBL" id="ERI10861.1"/>
    </source>
</evidence>
<dbReference type="SUPFAM" id="SSF52540">
    <property type="entry name" value="P-loop containing nucleoside triphosphate hydrolases"/>
    <property type="match status" value="1"/>
</dbReference>
<proteinExistence type="predicted"/>
<dbReference type="InterPro" id="IPR002611">
    <property type="entry name" value="IstB_ATP-bd"/>
</dbReference>
<dbReference type="PANTHER" id="PTHR30050">
    <property type="entry name" value="CHROMOSOMAL REPLICATION INITIATOR PROTEIN DNAA"/>
    <property type="match status" value="1"/>
</dbReference>
<dbReference type="GO" id="GO:0005524">
    <property type="term" value="F:ATP binding"/>
    <property type="evidence" value="ECO:0007669"/>
    <property type="project" value="UniProtKB-KW"/>
</dbReference>
<dbReference type="Proteomes" id="UP000016511">
    <property type="component" value="Unassembled WGS sequence"/>
</dbReference>
<name>U1YJB4_ANEAE</name>
<accession>U1YJB4</accession>
<keyword evidence="2" id="KW-0067">ATP-binding</keyword>
<evidence type="ECO:0000313" key="3">
    <source>
        <dbReference type="Proteomes" id="UP000016511"/>
    </source>
</evidence>
<dbReference type="HOGENOM" id="CLU_062999_3_5_9"/>
<dbReference type="PATRIC" id="fig|649747.3.peg.954"/>
<protein>
    <submittedName>
        <fullName evidence="2">IstB-like ATP-binding protein</fullName>
    </submittedName>
</protein>
<dbReference type="Gene3D" id="3.40.50.300">
    <property type="entry name" value="P-loop containing nucleotide triphosphate hydrolases"/>
    <property type="match status" value="1"/>
</dbReference>
<dbReference type="AlphaFoldDB" id="U1YJB4"/>
<keyword evidence="2" id="KW-0547">Nucleotide-binding</keyword>
<keyword evidence="3" id="KW-1185">Reference proteome</keyword>
<organism evidence="2 3">
    <name type="scientific">Aneurinibacillus aneurinilyticus ATCC 12856</name>
    <dbReference type="NCBI Taxonomy" id="649747"/>
    <lineage>
        <taxon>Bacteria</taxon>
        <taxon>Bacillati</taxon>
        <taxon>Bacillota</taxon>
        <taxon>Bacilli</taxon>
        <taxon>Bacillales</taxon>
        <taxon>Paenibacillaceae</taxon>
        <taxon>Aneurinibacillus group</taxon>
        <taxon>Aneurinibacillus</taxon>
    </lineage>
</organism>